<proteinExistence type="predicted"/>
<name>A0A221ZNB1_9ENTR</name>
<dbReference type="AlphaFoldDB" id="A0A221ZNB1"/>
<protein>
    <recommendedName>
        <fullName evidence="2">YkgJ family cysteine cluster protein</fullName>
    </recommendedName>
</protein>
<dbReference type="PANTHER" id="PTHR36931">
    <property type="entry name" value="UPF0153 PROTEIN YEIW"/>
    <property type="match status" value="1"/>
</dbReference>
<sequence>MDCRPDCGACCTAPSISSPIPGMPEGKPANVRCLQLSKDNLCKIFGSNLRPKVCSSLQPSLRMCSTNRTDAMTYLIKLENDTCPVTLSISHNSFIHI</sequence>
<dbReference type="InterPro" id="IPR005358">
    <property type="entry name" value="Puta_zinc/iron-chelating_dom"/>
</dbReference>
<organism evidence="1">
    <name type="scientific">Enterobacter cloacae complex sp. N14-2104</name>
    <dbReference type="NCBI Taxonomy" id="2018482"/>
    <lineage>
        <taxon>Bacteria</taxon>
        <taxon>Pseudomonadati</taxon>
        <taxon>Pseudomonadota</taxon>
        <taxon>Gammaproteobacteria</taxon>
        <taxon>Enterobacterales</taxon>
        <taxon>Enterobacteriaceae</taxon>
        <taxon>Enterobacter</taxon>
        <taxon>Enterobacter cloacae complex</taxon>
    </lineage>
</organism>
<dbReference type="Pfam" id="PF03692">
    <property type="entry name" value="CxxCxxCC"/>
    <property type="match status" value="1"/>
</dbReference>
<reference evidence="1" key="1">
    <citation type="submission" date="2017-02" db="EMBL/GenBank/DDBJ databases">
        <title>Enterobacter spp. isolates harbouring carbapenemases isolated from seafood imported from Asia.</title>
        <authorList>
            <person name="Boyd D.A."/>
            <person name="Mataseje L.M."/>
            <person name="Mulvey M.R."/>
        </authorList>
    </citation>
    <scope>NUCLEOTIDE SEQUENCE</scope>
    <source>
        <strain evidence="1">N14-2104</strain>
    </source>
</reference>
<evidence type="ECO:0000313" key="1">
    <source>
        <dbReference type="EMBL" id="ASO64023.1"/>
    </source>
</evidence>
<dbReference type="InterPro" id="IPR052572">
    <property type="entry name" value="UPF0153_domain"/>
</dbReference>
<dbReference type="PANTHER" id="PTHR36931:SF1">
    <property type="entry name" value="UPF0153 PROTEIN YEIW"/>
    <property type="match status" value="1"/>
</dbReference>
<accession>A0A221ZNB1</accession>
<evidence type="ECO:0008006" key="2">
    <source>
        <dbReference type="Google" id="ProtNLM"/>
    </source>
</evidence>
<dbReference type="EMBL" id="KY680208">
    <property type="protein sequence ID" value="ASO64023.1"/>
    <property type="molecule type" value="Genomic_DNA"/>
</dbReference>